<protein>
    <submittedName>
        <fullName evidence="1">Uncharacterized protein</fullName>
    </submittedName>
</protein>
<evidence type="ECO:0000313" key="2">
    <source>
        <dbReference type="Proteomes" id="UP001596083"/>
    </source>
</evidence>
<dbReference type="RefSeq" id="WP_390314978.1">
    <property type="nucleotide sequence ID" value="NZ_JBHSPB010000003.1"/>
</dbReference>
<name>A0ABW0YTK2_9ACTN</name>
<comment type="caution">
    <text evidence="1">The sequence shown here is derived from an EMBL/GenBank/DDBJ whole genome shotgun (WGS) entry which is preliminary data.</text>
</comment>
<accession>A0ABW0YTK2</accession>
<organism evidence="1 2">
    <name type="scientific">Streptomyces gamaensis</name>
    <dbReference type="NCBI Taxonomy" id="1763542"/>
    <lineage>
        <taxon>Bacteria</taxon>
        <taxon>Bacillati</taxon>
        <taxon>Actinomycetota</taxon>
        <taxon>Actinomycetes</taxon>
        <taxon>Kitasatosporales</taxon>
        <taxon>Streptomycetaceae</taxon>
        <taxon>Streptomyces</taxon>
    </lineage>
</organism>
<keyword evidence="2" id="KW-1185">Reference proteome</keyword>
<dbReference type="EMBL" id="JBHSPB010000003">
    <property type="protein sequence ID" value="MFC5719885.1"/>
    <property type="molecule type" value="Genomic_DNA"/>
</dbReference>
<sequence>MTLFLLASTCLLIVTLGYVSLCAGSPFGNCRKCRGFGYALKTDRKGRTKRGKHCRRCDGHGKRIRVGRHLYNLWLRIYRDGTHTPAPAPASKQPTPKG</sequence>
<gene>
    <name evidence="1" type="ORF">ACFP1Z_06790</name>
</gene>
<dbReference type="Proteomes" id="UP001596083">
    <property type="component" value="Unassembled WGS sequence"/>
</dbReference>
<reference evidence="2" key="1">
    <citation type="journal article" date="2019" name="Int. J. Syst. Evol. Microbiol.">
        <title>The Global Catalogue of Microorganisms (GCM) 10K type strain sequencing project: providing services to taxonomists for standard genome sequencing and annotation.</title>
        <authorList>
            <consortium name="The Broad Institute Genomics Platform"/>
            <consortium name="The Broad Institute Genome Sequencing Center for Infectious Disease"/>
            <person name="Wu L."/>
            <person name="Ma J."/>
        </authorList>
    </citation>
    <scope>NUCLEOTIDE SEQUENCE [LARGE SCALE GENOMIC DNA]</scope>
    <source>
        <strain evidence="2">CGMCC 4.7304</strain>
    </source>
</reference>
<evidence type="ECO:0000313" key="1">
    <source>
        <dbReference type="EMBL" id="MFC5719885.1"/>
    </source>
</evidence>
<proteinExistence type="predicted"/>